<comment type="caution">
    <text evidence="1">The sequence shown here is derived from an EMBL/GenBank/DDBJ whole genome shotgun (WGS) entry which is preliminary data.</text>
</comment>
<dbReference type="AlphaFoldDB" id="A0A371IP17"/>
<accession>A0A371IP17</accession>
<evidence type="ECO:0000313" key="1">
    <source>
        <dbReference type="EMBL" id="RDY22180.1"/>
    </source>
</evidence>
<gene>
    <name evidence="1" type="ORF">BBG48_000230</name>
</gene>
<reference evidence="1 2" key="1">
    <citation type="journal article" date="2016" name="Genome Announc.">
        <title>Draft Genome Sequence of Criibacterium bergeronii gen. nov., sp. nov., Strain CCRI-22567T, Isolated from a Vaginal Sample from a Woman with Bacterial Vaginosis.</title>
        <authorList>
            <person name="Maheux A.F."/>
            <person name="Berube E."/>
            <person name="Boudreau D.K."/>
            <person name="Raymond F."/>
            <person name="Corbeil J."/>
            <person name="Roy P.H."/>
            <person name="Boissinot M."/>
            <person name="Omar R.F."/>
        </authorList>
    </citation>
    <scope>NUCLEOTIDE SEQUENCE [LARGE SCALE GENOMIC DNA]</scope>
    <source>
        <strain evidence="1 2">CCRI-22567</strain>
    </source>
</reference>
<sequence>MIRILFVKYFMEVIMKRKVISLTLALSMVFGGTAILNQRAFAEAPVQTKYNQVESEVEAVEAEVAGSEYEQYAAQLATELDKMQAQVEEVATPFNGERFNTETIYDLDSIGARLELFTEISKTIATASNDLNKKVRQAHIEIGAEITKAIIIAANPFAGTDEVKGEIDKLQAVIEKARGMADVTSTDKATIYVKKALDSAIWNTRFERDSKVLGKVPFKVYNELNKKITNAVGVQLSLRSTVADVEQAIKDLDEALKEAIAQAK</sequence>
<dbReference type="EMBL" id="MBEW02000001">
    <property type="protein sequence ID" value="RDY22180.1"/>
    <property type="molecule type" value="Genomic_DNA"/>
</dbReference>
<evidence type="ECO:0008006" key="3">
    <source>
        <dbReference type="Google" id="ProtNLM"/>
    </source>
</evidence>
<dbReference type="InterPro" id="IPR010860">
    <property type="entry name" value="CAMP_factor"/>
</dbReference>
<name>A0A371IP17_9FIRM</name>
<protein>
    <recommendedName>
        <fullName evidence="3">cAMP factor</fullName>
    </recommendedName>
</protein>
<keyword evidence="2" id="KW-1185">Reference proteome</keyword>
<dbReference type="Proteomes" id="UP000093352">
    <property type="component" value="Unassembled WGS sequence"/>
</dbReference>
<dbReference type="STRING" id="1871336.BBG48_00525"/>
<dbReference type="Pfam" id="PF07373">
    <property type="entry name" value="CAMP_factor"/>
    <property type="match status" value="1"/>
</dbReference>
<evidence type="ECO:0000313" key="2">
    <source>
        <dbReference type="Proteomes" id="UP000093352"/>
    </source>
</evidence>
<proteinExistence type="predicted"/>
<organism evidence="1 2">
    <name type="scientific">Criibacterium bergeronii</name>
    <dbReference type="NCBI Taxonomy" id="1871336"/>
    <lineage>
        <taxon>Bacteria</taxon>
        <taxon>Bacillati</taxon>
        <taxon>Bacillota</taxon>
        <taxon>Clostridia</taxon>
        <taxon>Peptostreptococcales</taxon>
        <taxon>Filifactoraceae</taxon>
        <taxon>Criibacterium</taxon>
    </lineage>
</organism>